<reference evidence="2" key="1">
    <citation type="submission" date="2020-09" db="EMBL/GenBank/DDBJ databases">
        <title>Genome-Enabled Discovery of Anthraquinone Biosynthesis in Senna tora.</title>
        <authorList>
            <person name="Kang S.-H."/>
            <person name="Pandey R.P."/>
            <person name="Lee C.-M."/>
            <person name="Sim J.-S."/>
            <person name="Jeong J.-T."/>
            <person name="Choi B.-S."/>
            <person name="Jung M."/>
            <person name="Ginzburg D."/>
            <person name="Zhao K."/>
            <person name="Won S.Y."/>
            <person name="Oh T.-J."/>
            <person name="Yu Y."/>
            <person name="Kim N.-H."/>
            <person name="Lee O.R."/>
            <person name="Lee T.-H."/>
            <person name="Bashyal P."/>
            <person name="Kim T.-S."/>
            <person name="Lee W.-H."/>
            <person name="Kawkins C."/>
            <person name="Kim C.-K."/>
            <person name="Kim J.S."/>
            <person name="Ahn B.O."/>
            <person name="Rhee S.Y."/>
            <person name="Sohng J.K."/>
        </authorList>
    </citation>
    <scope>NUCLEOTIDE SEQUENCE</scope>
    <source>
        <tissue evidence="2">Leaf</tissue>
    </source>
</reference>
<name>A0A834SVB3_9FABA</name>
<dbReference type="AlphaFoldDB" id="A0A834SVB3"/>
<feature type="compositionally biased region" description="Basic and acidic residues" evidence="1">
    <location>
        <begin position="168"/>
        <end position="177"/>
    </location>
</feature>
<dbReference type="GO" id="GO:0009409">
    <property type="term" value="P:response to cold"/>
    <property type="evidence" value="ECO:0007669"/>
    <property type="project" value="InterPro"/>
</dbReference>
<comment type="caution">
    <text evidence="2">The sequence shown here is derived from an EMBL/GenBank/DDBJ whole genome shotgun (WGS) entry which is preliminary data.</text>
</comment>
<dbReference type="EMBL" id="JAAIUW010000010">
    <property type="protein sequence ID" value="KAF7810970.1"/>
    <property type="molecule type" value="Genomic_DNA"/>
</dbReference>
<dbReference type="PANTHER" id="PTHR33676:SF17">
    <property type="entry name" value="COLD-REGULATED PROTEIN 28"/>
    <property type="match status" value="1"/>
</dbReference>
<feature type="compositionally biased region" description="Polar residues" evidence="1">
    <location>
        <begin position="158"/>
        <end position="167"/>
    </location>
</feature>
<evidence type="ECO:0000313" key="2">
    <source>
        <dbReference type="EMBL" id="KAF7810970.1"/>
    </source>
</evidence>
<protein>
    <submittedName>
        <fullName evidence="2">Uncharacterized protein</fullName>
    </submittedName>
</protein>
<organism evidence="2 3">
    <name type="scientific">Senna tora</name>
    <dbReference type="NCBI Taxonomy" id="362788"/>
    <lineage>
        <taxon>Eukaryota</taxon>
        <taxon>Viridiplantae</taxon>
        <taxon>Streptophyta</taxon>
        <taxon>Embryophyta</taxon>
        <taxon>Tracheophyta</taxon>
        <taxon>Spermatophyta</taxon>
        <taxon>Magnoliopsida</taxon>
        <taxon>eudicotyledons</taxon>
        <taxon>Gunneridae</taxon>
        <taxon>Pentapetalae</taxon>
        <taxon>rosids</taxon>
        <taxon>fabids</taxon>
        <taxon>Fabales</taxon>
        <taxon>Fabaceae</taxon>
        <taxon>Caesalpinioideae</taxon>
        <taxon>Cassia clade</taxon>
        <taxon>Senna</taxon>
    </lineage>
</organism>
<sequence>MVKELPSFNLAILLQDLLTKWTDQQHSLYLNSLEASFVNELYHYKRLHREVQNNLKEADKAGALQKSHNMPGQFLILQDGCWKKISHERNEPMLESTADSHVLAGSPLRFTSAERGSAMREIAVRHYGLCCDESHIRGSSIFSGRSPRSSRTRYLESDGSTAEFSDQNFKDDEDQRVRSSCMPMEKRLKTEPVDDASRNDQVVMPLGKIYSTELSTTNNSSSEKEDQHELLSELPEGFHAPKSDMHYFLRGCGISDSLHIS</sequence>
<gene>
    <name evidence="2" type="ORF">G2W53_031946</name>
</gene>
<accession>A0A834SVB3</accession>
<dbReference type="InterPro" id="IPR044678">
    <property type="entry name" value="COR27/28"/>
</dbReference>
<dbReference type="PANTHER" id="PTHR33676">
    <property type="entry name" value="COLD REGULATED PROTEIN 27"/>
    <property type="match status" value="1"/>
</dbReference>
<dbReference type="GO" id="GO:0042752">
    <property type="term" value="P:regulation of circadian rhythm"/>
    <property type="evidence" value="ECO:0007669"/>
    <property type="project" value="InterPro"/>
</dbReference>
<evidence type="ECO:0000256" key="1">
    <source>
        <dbReference type="SAM" id="MobiDB-lite"/>
    </source>
</evidence>
<dbReference type="Proteomes" id="UP000634136">
    <property type="component" value="Unassembled WGS sequence"/>
</dbReference>
<proteinExistence type="predicted"/>
<feature type="region of interest" description="Disordered" evidence="1">
    <location>
        <begin position="141"/>
        <end position="177"/>
    </location>
</feature>
<keyword evidence="3" id="KW-1185">Reference proteome</keyword>
<evidence type="ECO:0000313" key="3">
    <source>
        <dbReference type="Proteomes" id="UP000634136"/>
    </source>
</evidence>
<dbReference type="OrthoDB" id="1104553at2759"/>